<dbReference type="SUPFAM" id="SSF52540">
    <property type="entry name" value="P-loop containing nucleoside triphosphate hydrolases"/>
    <property type="match status" value="1"/>
</dbReference>
<dbReference type="PROSITE" id="PS51643">
    <property type="entry name" value="HD_CAS3"/>
    <property type="match status" value="1"/>
</dbReference>
<dbReference type="CDD" id="cd17930">
    <property type="entry name" value="DEXHc_cas3"/>
    <property type="match status" value="1"/>
</dbReference>
<proteinExistence type="inferred from homology"/>
<keyword evidence="3" id="KW-0540">Nuclease</keyword>
<evidence type="ECO:0000313" key="14">
    <source>
        <dbReference type="Proteomes" id="UP000001931"/>
    </source>
</evidence>
<keyword evidence="8" id="KW-0067">ATP-binding</keyword>
<dbReference type="eggNOG" id="arCOG01445">
    <property type="taxonomic scope" value="Archaea"/>
</dbReference>
<feature type="domain" description="Helicase C-terminal" evidence="11">
    <location>
        <begin position="495"/>
        <end position="669"/>
    </location>
</feature>
<dbReference type="InterPro" id="IPR014001">
    <property type="entry name" value="Helicase_ATP-bd"/>
</dbReference>
<keyword evidence="9" id="KW-0051">Antiviral defense</keyword>
<dbReference type="GO" id="GO:0051607">
    <property type="term" value="P:defense response to virus"/>
    <property type="evidence" value="ECO:0007669"/>
    <property type="project" value="UniProtKB-KW"/>
</dbReference>
<dbReference type="OrthoDB" id="43851at2157"/>
<feature type="domain" description="HD Cas3-type" evidence="12">
    <location>
        <begin position="12"/>
        <end position="215"/>
    </location>
</feature>
<dbReference type="GO" id="GO:0046872">
    <property type="term" value="F:metal ion binding"/>
    <property type="evidence" value="ECO:0007669"/>
    <property type="project" value="UniProtKB-KW"/>
</dbReference>
<keyword evidence="14" id="KW-1185">Reference proteome</keyword>
<dbReference type="GO" id="GO:0004386">
    <property type="term" value="F:helicase activity"/>
    <property type="evidence" value="ECO:0007669"/>
    <property type="project" value="UniProtKB-KW"/>
</dbReference>
<dbReference type="InterPro" id="IPR006474">
    <property type="entry name" value="Helicase_Cas3_CRISPR-ass_core"/>
</dbReference>
<dbReference type="Pfam" id="PF00270">
    <property type="entry name" value="DEAD"/>
    <property type="match status" value="1"/>
</dbReference>
<dbReference type="InterPro" id="IPR001650">
    <property type="entry name" value="Helicase_C-like"/>
</dbReference>
<comment type="similarity">
    <text evidence="2">In the central section; belongs to the CRISPR-associated helicase Cas3 family.</text>
</comment>
<keyword evidence="7 13" id="KW-0347">Helicase</keyword>
<dbReference type="GO" id="GO:0005524">
    <property type="term" value="F:ATP binding"/>
    <property type="evidence" value="ECO:0007669"/>
    <property type="project" value="UniProtKB-KW"/>
</dbReference>
<dbReference type="PROSITE" id="PS51194">
    <property type="entry name" value="HELICASE_CTER"/>
    <property type="match status" value="1"/>
</dbReference>
<dbReference type="GO" id="GO:0140097">
    <property type="term" value="F:catalytic activity, acting on DNA"/>
    <property type="evidence" value="ECO:0007669"/>
    <property type="project" value="UniProtKB-ARBA"/>
</dbReference>
<evidence type="ECO:0000256" key="8">
    <source>
        <dbReference type="ARBA" id="ARBA00022840"/>
    </source>
</evidence>
<evidence type="ECO:0000256" key="7">
    <source>
        <dbReference type="ARBA" id="ARBA00022806"/>
    </source>
</evidence>
<dbReference type="GO" id="GO:0004518">
    <property type="term" value="F:nuclease activity"/>
    <property type="evidence" value="ECO:0007669"/>
    <property type="project" value="UniProtKB-KW"/>
</dbReference>
<evidence type="ECO:0000259" key="11">
    <source>
        <dbReference type="PROSITE" id="PS51194"/>
    </source>
</evidence>
<dbReference type="InterPro" id="IPR038257">
    <property type="entry name" value="CRISPR-assoc_Cas3_HD_sf"/>
</dbReference>
<dbReference type="NCBIfam" id="TIGR01596">
    <property type="entry name" value="cas3_HD"/>
    <property type="match status" value="1"/>
</dbReference>
<dbReference type="EMBL" id="CP000102">
    <property type="protein sequence ID" value="ABC56823.1"/>
    <property type="molecule type" value="Genomic_DNA"/>
</dbReference>
<evidence type="ECO:0000256" key="5">
    <source>
        <dbReference type="ARBA" id="ARBA00022741"/>
    </source>
</evidence>
<dbReference type="KEGG" id="mst:Msp_0422"/>
<dbReference type="HOGENOM" id="CLU_010123_1_1_2"/>
<evidence type="ECO:0000256" key="2">
    <source>
        <dbReference type="ARBA" id="ARBA00009046"/>
    </source>
</evidence>
<comment type="similarity">
    <text evidence="1">In the N-terminal section; belongs to the CRISPR-associated nuclease Cas3-HD family.</text>
</comment>
<evidence type="ECO:0000256" key="3">
    <source>
        <dbReference type="ARBA" id="ARBA00022722"/>
    </source>
</evidence>
<evidence type="ECO:0000256" key="1">
    <source>
        <dbReference type="ARBA" id="ARBA00006847"/>
    </source>
</evidence>
<dbReference type="InterPro" id="IPR054712">
    <property type="entry name" value="Cas3-like_dom"/>
</dbReference>
<evidence type="ECO:0000256" key="6">
    <source>
        <dbReference type="ARBA" id="ARBA00022801"/>
    </source>
</evidence>
<dbReference type="GeneID" id="3855058"/>
<name>Q2NH80_METST</name>
<reference evidence="13 14" key="1">
    <citation type="journal article" date="2006" name="J. Bacteriol.">
        <title>The genome sequence of Methanosphaera stadtmanae reveals why this human intestinal archaeon is restricted to methanol and H2 for methane formation and ATP synthesis.</title>
        <authorList>
            <person name="Fricke W.F."/>
            <person name="Seedorf H."/>
            <person name="Henne A."/>
            <person name="Kruer M."/>
            <person name="Liesegang H."/>
            <person name="Hedderich R."/>
            <person name="Gottschalk G."/>
            <person name="Thauer R.K."/>
        </authorList>
    </citation>
    <scope>NUCLEOTIDE SEQUENCE [LARGE SCALE GENOMIC DNA]</scope>
    <source>
        <strain evidence="14">ATCC 43021 / DSM 3091 / JCM 11832 / MCB-3</strain>
    </source>
</reference>
<accession>Q2NH80</accession>
<dbReference type="Gene3D" id="3.40.50.300">
    <property type="entry name" value="P-loop containing nucleotide triphosphate hydrolases"/>
    <property type="match status" value="2"/>
</dbReference>
<organism evidence="13 14">
    <name type="scientific">Methanosphaera stadtmanae (strain ATCC 43021 / DSM 3091 / JCM 11832 / MCB-3)</name>
    <dbReference type="NCBI Taxonomy" id="339860"/>
    <lineage>
        <taxon>Archaea</taxon>
        <taxon>Methanobacteriati</taxon>
        <taxon>Methanobacteriota</taxon>
        <taxon>Methanomada group</taxon>
        <taxon>Methanobacteria</taxon>
        <taxon>Methanobacteriales</taxon>
        <taxon>Methanobacteriaceae</taxon>
        <taxon>Methanosphaera</taxon>
    </lineage>
</organism>
<dbReference type="NCBIfam" id="TIGR01587">
    <property type="entry name" value="cas3_core"/>
    <property type="match status" value="1"/>
</dbReference>
<dbReference type="InterPro" id="IPR006483">
    <property type="entry name" value="CRISPR-assoc_Cas3_HD"/>
</dbReference>
<sequence length="795" mass="93436">MLSYTDKINELYSHPQKPLTEHLLNVAENSRSIFENLNIENNSFYASLSFLIGLCHDFAKCTSFFQKHLFGIENSEKAYHSFLSAIFGYYVIKKYIKENEIKEELNYPIIGYICIINHHGNLKDVYNTEKSEFNKINQIPQYLDEQIKDIKSRNISSLKEFYLKYNISIDDFLEEYEEIKSVIKKDLKIIYREKRIDNYFNVLILFSVLLDSDKLDASYTETYPRQELNANLVDLYKQEKFGQYEGINEIREEAYQELTSSLENIDLNNKIYSITLPTGSGKTMSAFSFALKLRRKIKNEKNIIPRIIYTMPFLSIVDQNEEVLRKILNYSNYDTSDILIKHNSTSELSYVVNKNGTTKIQDDPTEKAELDVDKAEMLLEGWYSEIVITTFYQLAYTLISNKNKALRKFHNISNSIIIVDEAQSIPAKYNQIFKTALDYLSKKFNVWIIFMTATQPEIFKESDGILPLITNEQKYFDCFDRVNYVFHHTPMTIDDFKEKIVDIIQENNKDIMIVLNTISSSTEIFEYIQGYFDEEGIELYYLSGNIIPKEKLERIKKIKESNNRKVIVTTQLIEAGVNIDVDIIYRDFAVMDSIIQTAGRCNRNDKKEKGTVNIIHLINENKREYSSFIYDSTLLRLTEELTKDYTEISEKDFNLKISKKYYTEVNNRISHDASHNLEKIISTLKISNITHEFKLIEDDIEKIDVFIEINDEATEIWDKYNEIYSDKNLKNYEKKLKLKKINRQFNNYVLSIPTNLIGTVNYDKFIFHVGKNDIERKYNLNTGFIAQENENAYMI</sequence>
<evidence type="ECO:0000256" key="4">
    <source>
        <dbReference type="ARBA" id="ARBA00022723"/>
    </source>
</evidence>
<dbReference type="Pfam" id="PF22590">
    <property type="entry name" value="Cas3-like_C_2"/>
    <property type="match status" value="1"/>
</dbReference>
<keyword evidence="4" id="KW-0479">Metal-binding</keyword>
<evidence type="ECO:0000259" key="12">
    <source>
        <dbReference type="PROSITE" id="PS51643"/>
    </source>
</evidence>
<dbReference type="PROSITE" id="PS51192">
    <property type="entry name" value="HELICASE_ATP_BIND_1"/>
    <property type="match status" value="1"/>
</dbReference>
<dbReference type="GO" id="GO:0016787">
    <property type="term" value="F:hydrolase activity"/>
    <property type="evidence" value="ECO:0007669"/>
    <property type="project" value="UniProtKB-KW"/>
</dbReference>
<dbReference type="InterPro" id="IPR011545">
    <property type="entry name" value="DEAD/DEAH_box_helicase_dom"/>
</dbReference>
<keyword evidence="6" id="KW-0378">Hydrolase</keyword>
<keyword evidence="5" id="KW-0547">Nucleotide-binding</keyword>
<dbReference type="InterPro" id="IPR027417">
    <property type="entry name" value="P-loop_NTPase"/>
</dbReference>
<evidence type="ECO:0000259" key="10">
    <source>
        <dbReference type="PROSITE" id="PS51192"/>
    </source>
</evidence>
<evidence type="ECO:0000256" key="9">
    <source>
        <dbReference type="ARBA" id="ARBA00023118"/>
    </source>
</evidence>
<dbReference type="SMART" id="SM00490">
    <property type="entry name" value="HELICc"/>
    <property type="match status" value="1"/>
</dbReference>
<evidence type="ECO:0000313" key="13">
    <source>
        <dbReference type="EMBL" id="ABC56823.1"/>
    </source>
</evidence>
<dbReference type="STRING" id="339860.Msp_0422"/>
<dbReference type="SMART" id="SM00487">
    <property type="entry name" value="DEXDc"/>
    <property type="match status" value="1"/>
</dbReference>
<dbReference type="RefSeq" id="WP_011406023.1">
    <property type="nucleotide sequence ID" value="NC_007681.1"/>
</dbReference>
<dbReference type="AlphaFoldDB" id="Q2NH80"/>
<dbReference type="CDD" id="cd09641">
    <property type="entry name" value="Cas3''_I"/>
    <property type="match status" value="1"/>
</dbReference>
<gene>
    <name evidence="13" type="ordered locus">Msp_0422</name>
</gene>
<dbReference type="Gene3D" id="1.10.3210.30">
    <property type="match status" value="1"/>
</dbReference>
<protein>
    <submittedName>
        <fullName evidence="13">Predicted helicase</fullName>
    </submittedName>
</protein>
<dbReference type="Proteomes" id="UP000001931">
    <property type="component" value="Chromosome"/>
</dbReference>
<feature type="domain" description="Helicase ATP-binding" evidence="10">
    <location>
        <begin position="263"/>
        <end position="473"/>
    </location>
</feature>
<dbReference type="GO" id="GO:0003676">
    <property type="term" value="F:nucleic acid binding"/>
    <property type="evidence" value="ECO:0007669"/>
    <property type="project" value="InterPro"/>
</dbReference>